<name>A0A1Y2E5W3_9FUNG</name>
<dbReference type="STRING" id="1754190.A0A1Y2E5W3"/>
<dbReference type="InterPro" id="IPR015940">
    <property type="entry name" value="UBA"/>
</dbReference>
<keyword evidence="1" id="KW-1133">Transmembrane helix</keyword>
<dbReference type="SMART" id="SM00165">
    <property type="entry name" value="UBA"/>
    <property type="match status" value="1"/>
</dbReference>
<reference evidence="3 4" key="1">
    <citation type="submission" date="2016-08" db="EMBL/GenBank/DDBJ databases">
        <title>A Parts List for Fungal Cellulosomes Revealed by Comparative Genomics.</title>
        <authorList>
            <consortium name="DOE Joint Genome Institute"/>
            <person name="Haitjema C.H."/>
            <person name="Gilmore S.P."/>
            <person name="Henske J.K."/>
            <person name="Solomon K.V."/>
            <person name="De Groot R."/>
            <person name="Kuo A."/>
            <person name="Mondo S.J."/>
            <person name="Salamov A.A."/>
            <person name="Labutti K."/>
            <person name="Zhao Z."/>
            <person name="Chiniquy J."/>
            <person name="Barry K."/>
            <person name="Brewer H.M."/>
            <person name="Purvine S.O."/>
            <person name="Wright A.T."/>
            <person name="Boxma B."/>
            <person name="Van Alen T."/>
            <person name="Hackstein J.H."/>
            <person name="Baker S.E."/>
            <person name="Grigoriev I.V."/>
            <person name="O'Malley M.A."/>
        </authorList>
    </citation>
    <scope>NUCLEOTIDE SEQUENCE [LARGE SCALE GENOMIC DNA]</scope>
    <source>
        <strain evidence="3 4">G1</strain>
    </source>
</reference>
<dbReference type="PROSITE" id="PS50030">
    <property type="entry name" value="UBA"/>
    <property type="match status" value="1"/>
</dbReference>
<feature type="transmembrane region" description="Helical" evidence="1">
    <location>
        <begin position="126"/>
        <end position="146"/>
    </location>
</feature>
<dbReference type="SUPFAM" id="SSF46934">
    <property type="entry name" value="UBA-like"/>
    <property type="match status" value="1"/>
</dbReference>
<dbReference type="OrthoDB" id="272778at2759"/>
<dbReference type="Gene3D" id="1.10.8.10">
    <property type="entry name" value="DNA helicase RuvA subunit, C-terminal domain"/>
    <property type="match status" value="1"/>
</dbReference>
<feature type="domain" description="UBA" evidence="2">
    <location>
        <begin position="250"/>
        <end position="291"/>
    </location>
</feature>
<comment type="caution">
    <text evidence="3">The sequence shown here is derived from an EMBL/GenBank/DDBJ whole genome shotgun (WGS) entry which is preliminary data.</text>
</comment>
<proteinExistence type="predicted"/>
<dbReference type="GO" id="GO:0004252">
    <property type="term" value="F:serine-type endopeptidase activity"/>
    <property type="evidence" value="ECO:0007669"/>
    <property type="project" value="TreeGrafter"/>
</dbReference>
<evidence type="ECO:0000259" key="2">
    <source>
        <dbReference type="PROSITE" id="PS50030"/>
    </source>
</evidence>
<gene>
    <name evidence="3" type="ORF">LY90DRAFT_667903</name>
</gene>
<dbReference type="PANTHER" id="PTHR43066">
    <property type="entry name" value="RHOMBOID-RELATED PROTEIN"/>
    <property type="match status" value="1"/>
</dbReference>
<dbReference type="Pfam" id="PF00627">
    <property type="entry name" value="UBA"/>
    <property type="match status" value="1"/>
</dbReference>
<feature type="transmembrane region" description="Helical" evidence="1">
    <location>
        <begin position="57"/>
        <end position="87"/>
    </location>
</feature>
<dbReference type="InterPro" id="IPR009060">
    <property type="entry name" value="UBA-like_sf"/>
</dbReference>
<sequence length="291" mass="33515">MSDSGFRGFTNASVTKLSMVAFSAHTFLSSIMDTRHMHHLQYENLKRHQYHKIITKILVYILLFFLIIKLFSNSGSLIFSLLLLYQFRILERQRGSSKYICYIITVEILTSTLETLYIIVMNTLNIKAIIPSGPYAILASTLYLYYKTVPESFTMKILGINFSDKIFSYLLAFQLYFSESISTLPSLIIGLISGILYNSNILGMKNWRFPKFIQNIFKKYVAPIVGIKKTRSLSIPTQNINNTHRSQIITPNEEYIKLLKDMGFTNEDRIKQALIQTNNDPTRATEILINS</sequence>
<feature type="transmembrane region" description="Helical" evidence="1">
    <location>
        <begin position="99"/>
        <end position="120"/>
    </location>
</feature>
<dbReference type="Proteomes" id="UP000193920">
    <property type="component" value="Unassembled WGS sequence"/>
</dbReference>
<evidence type="ECO:0000313" key="3">
    <source>
        <dbReference type="EMBL" id="ORY66734.1"/>
    </source>
</evidence>
<evidence type="ECO:0000313" key="4">
    <source>
        <dbReference type="Proteomes" id="UP000193920"/>
    </source>
</evidence>
<accession>A0A1Y2E5W3</accession>
<dbReference type="PANTHER" id="PTHR43066:SF21">
    <property type="entry name" value="UBIQUITIN-ASSOCIATED DOMAIN-CONTAINING PROTEIN 2"/>
    <property type="match status" value="1"/>
</dbReference>
<keyword evidence="4" id="KW-1185">Reference proteome</keyword>
<organism evidence="3 4">
    <name type="scientific">Neocallimastix californiae</name>
    <dbReference type="NCBI Taxonomy" id="1754190"/>
    <lineage>
        <taxon>Eukaryota</taxon>
        <taxon>Fungi</taxon>
        <taxon>Fungi incertae sedis</taxon>
        <taxon>Chytridiomycota</taxon>
        <taxon>Chytridiomycota incertae sedis</taxon>
        <taxon>Neocallimastigomycetes</taxon>
        <taxon>Neocallimastigales</taxon>
        <taxon>Neocallimastigaceae</taxon>
        <taxon>Neocallimastix</taxon>
    </lineage>
</organism>
<evidence type="ECO:0000256" key="1">
    <source>
        <dbReference type="SAM" id="Phobius"/>
    </source>
</evidence>
<protein>
    <recommendedName>
        <fullName evidence="2">UBA domain-containing protein</fullName>
    </recommendedName>
</protein>
<dbReference type="EMBL" id="MCOG01000050">
    <property type="protein sequence ID" value="ORY66734.1"/>
    <property type="molecule type" value="Genomic_DNA"/>
</dbReference>
<keyword evidence="1" id="KW-0812">Transmembrane</keyword>
<keyword evidence="1" id="KW-0472">Membrane</keyword>
<feature type="transmembrane region" description="Helical" evidence="1">
    <location>
        <begin position="183"/>
        <end position="202"/>
    </location>
</feature>
<dbReference type="AlphaFoldDB" id="A0A1Y2E5W3"/>